<name>A0AAV7J9N6_COTGL</name>
<organism evidence="1 2">
    <name type="scientific">Cotesia glomerata</name>
    <name type="common">Lepidopteran parasitic wasp</name>
    <name type="synonym">Apanteles glomeratus</name>
    <dbReference type="NCBI Taxonomy" id="32391"/>
    <lineage>
        <taxon>Eukaryota</taxon>
        <taxon>Metazoa</taxon>
        <taxon>Ecdysozoa</taxon>
        <taxon>Arthropoda</taxon>
        <taxon>Hexapoda</taxon>
        <taxon>Insecta</taxon>
        <taxon>Pterygota</taxon>
        <taxon>Neoptera</taxon>
        <taxon>Endopterygota</taxon>
        <taxon>Hymenoptera</taxon>
        <taxon>Apocrita</taxon>
        <taxon>Ichneumonoidea</taxon>
        <taxon>Braconidae</taxon>
        <taxon>Microgastrinae</taxon>
        <taxon>Cotesia</taxon>
    </lineage>
</organism>
<keyword evidence="2" id="KW-1185">Reference proteome</keyword>
<dbReference type="EMBL" id="JAHXZJ010000001">
    <property type="protein sequence ID" value="KAH0567819.1"/>
    <property type="molecule type" value="Genomic_DNA"/>
</dbReference>
<evidence type="ECO:0000313" key="2">
    <source>
        <dbReference type="Proteomes" id="UP000826195"/>
    </source>
</evidence>
<proteinExistence type="predicted"/>
<reference evidence="1 2" key="1">
    <citation type="journal article" date="2021" name="J. Hered.">
        <title>A chromosome-level genome assembly of the parasitoid wasp, Cotesia glomerata (Hymenoptera: Braconidae).</title>
        <authorList>
            <person name="Pinto B.J."/>
            <person name="Weis J.J."/>
            <person name="Gamble T."/>
            <person name="Ode P.J."/>
            <person name="Paul R."/>
            <person name="Zaspel J.M."/>
        </authorList>
    </citation>
    <scope>NUCLEOTIDE SEQUENCE [LARGE SCALE GENOMIC DNA]</scope>
    <source>
        <strain evidence="1">CgM1</strain>
    </source>
</reference>
<dbReference type="Proteomes" id="UP000826195">
    <property type="component" value="Unassembled WGS sequence"/>
</dbReference>
<sequence>MSRNRTGWFLELAFEFPGTQPLAQGRVIRDSATRVYIGLLGRCPYSSLADSGWRGNGFSYWPGSSYSPLHYVRLARTFTAHRDSRDAYLAVTAKSLLATGAFT</sequence>
<dbReference type="AlphaFoldDB" id="A0AAV7J9N6"/>
<gene>
    <name evidence="1" type="ORF">KQX54_014457</name>
</gene>
<evidence type="ECO:0000313" key="1">
    <source>
        <dbReference type="EMBL" id="KAH0567819.1"/>
    </source>
</evidence>
<comment type="caution">
    <text evidence="1">The sequence shown here is derived from an EMBL/GenBank/DDBJ whole genome shotgun (WGS) entry which is preliminary data.</text>
</comment>
<protein>
    <submittedName>
        <fullName evidence="1">Uncharacterized protein</fullName>
    </submittedName>
</protein>
<accession>A0AAV7J9N6</accession>